<keyword evidence="8" id="KW-1185">Reference proteome</keyword>
<evidence type="ECO:0000256" key="1">
    <source>
        <dbReference type="ARBA" id="ARBA00004273"/>
    </source>
</evidence>
<comment type="subcellular location">
    <subcellularLocation>
        <location evidence="1">Mitochondrion inner membrane</location>
    </subcellularLocation>
</comment>
<accession>A0A811Y4I1</accession>
<sequence length="88" mass="9255">MFICSTVVANGLTITAAGFHIEPQAKSFKRGGFDSKMPKQEAPLIAGVSSPANKGKIRATLLQITLLNKGASPYIAAKINKAKDLLQG</sequence>
<dbReference type="InterPro" id="IPR036869">
    <property type="entry name" value="J_dom_sf"/>
</dbReference>
<dbReference type="PANTHER" id="PTHR12763">
    <property type="match status" value="1"/>
</dbReference>
<evidence type="ECO:0000256" key="4">
    <source>
        <dbReference type="ARBA" id="ARBA00022989"/>
    </source>
</evidence>
<evidence type="ECO:0000256" key="3">
    <source>
        <dbReference type="ARBA" id="ARBA00022792"/>
    </source>
</evidence>
<dbReference type="GO" id="GO:0030150">
    <property type="term" value="P:protein import into mitochondrial matrix"/>
    <property type="evidence" value="ECO:0007669"/>
    <property type="project" value="TreeGrafter"/>
</dbReference>
<dbReference type="PANTHER" id="PTHR12763:SF28">
    <property type="entry name" value="GEO10507P1-RELATED"/>
    <property type="match status" value="1"/>
</dbReference>
<reference evidence="7" key="1">
    <citation type="submission" date="2020-12" db="EMBL/GenBank/DDBJ databases">
        <authorList>
            <consortium name="Molecular Ecology Group"/>
        </authorList>
    </citation>
    <scope>NUCLEOTIDE SEQUENCE</scope>
    <source>
        <strain evidence="7">TBG_1078</strain>
    </source>
</reference>
<organism evidence="7 8">
    <name type="scientific">Nyctereutes procyonoides</name>
    <name type="common">Raccoon dog</name>
    <name type="synonym">Canis procyonoides</name>
    <dbReference type="NCBI Taxonomy" id="34880"/>
    <lineage>
        <taxon>Eukaryota</taxon>
        <taxon>Metazoa</taxon>
        <taxon>Chordata</taxon>
        <taxon>Craniata</taxon>
        <taxon>Vertebrata</taxon>
        <taxon>Euteleostomi</taxon>
        <taxon>Mammalia</taxon>
        <taxon>Eutheria</taxon>
        <taxon>Laurasiatheria</taxon>
        <taxon>Carnivora</taxon>
        <taxon>Caniformia</taxon>
        <taxon>Canidae</taxon>
        <taxon>Nyctereutes</taxon>
    </lineage>
</organism>
<evidence type="ECO:0000313" key="8">
    <source>
        <dbReference type="Proteomes" id="UP000645828"/>
    </source>
</evidence>
<evidence type="ECO:0000256" key="2">
    <source>
        <dbReference type="ARBA" id="ARBA00022692"/>
    </source>
</evidence>
<dbReference type="Proteomes" id="UP000645828">
    <property type="component" value="Unassembled WGS sequence"/>
</dbReference>
<protein>
    <submittedName>
        <fullName evidence="7">(raccoon dog) hypothetical protein</fullName>
    </submittedName>
</protein>
<evidence type="ECO:0000313" key="7">
    <source>
        <dbReference type="EMBL" id="CAD7671915.1"/>
    </source>
</evidence>
<keyword evidence="4" id="KW-1133">Transmembrane helix</keyword>
<dbReference type="EMBL" id="CAJHUB010000664">
    <property type="protein sequence ID" value="CAD7671915.1"/>
    <property type="molecule type" value="Genomic_DNA"/>
</dbReference>
<dbReference type="GO" id="GO:0001671">
    <property type="term" value="F:ATPase activator activity"/>
    <property type="evidence" value="ECO:0007669"/>
    <property type="project" value="TreeGrafter"/>
</dbReference>
<gene>
    <name evidence="7" type="ORF">NYPRO_LOCUS4710</name>
</gene>
<name>A0A811Y4I1_NYCPR</name>
<keyword evidence="5" id="KW-0496">Mitochondrion</keyword>
<evidence type="ECO:0000256" key="5">
    <source>
        <dbReference type="ARBA" id="ARBA00023128"/>
    </source>
</evidence>
<keyword evidence="6" id="KW-0472">Membrane</keyword>
<dbReference type="AlphaFoldDB" id="A0A811Y4I1"/>
<proteinExistence type="predicted"/>
<dbReference type="GO" id="GO:0001405">
    <property type="term" value="C:PAM complex, Tim23 associated import motor"/>
    <property type="evidence" value="ECO:0007669"/>
    <property type="project" value="TreeGrafter"/>
</dbReference>
<comment type="caution">
    <text evidence="7">The sequence shown here is derived from an EMBL/GenBank/DDBJ whole genome shotgun (WGS) entry which is preliminary data.</text>
</comment>
<keyword evidence="2" id="KW-0812">Transmembrane</keyword>
<evidence type="ECO:0000256" key="6">
    <source>
        <dbReference type="ARBA" id="ARBA00023136"/>
    </source>
</evidence>
<keyword evidence="3" id="KW-0999">Mitochondrion inner membrane</keyword>
<dbReference type="Gene3D" id="1.10.287.110">
    <property type="entry name" value="DnaJ domain"/>
    <property type="match status" value="1"/>
</dbReference>